<dbReference type="PROSITE" id="PS51459">
    <property type="entry name" value="FIDO"/>
    <property type="match status" value="1"/>
</dbReference>
<feature type="binding site" evidence="1">
    <location>
        <position position="260"/>
    </location>
    <ligand>
        <name>ATP</name>
        <dbReference type="ChEBI" id="CHEBI:30616"/>
    </ligand>
</feature>
<name>A0A9D7HJA0_9PROT</name>
<gene>
    <name evidence="5" type="ORF">IPH26_01755</name>
</gene>
<dbReference type="SUPFAM" id="SSF140931">
    <property type="entry name" value="Fic-like"/>
    <property type="match status" value="1"/>
</dbReference>
<evidence type="ECO:0000256" key="2">
    <source>
        <dbReference type="PIRSR" id="PIRSR640198-1"/>
    </source>
</evidence>
<dbReference type="InterPro" id="IPR003812">
    <property type="entry name" value="Fido"/>
</dbReference>
<feature type="active site" evidence="2">
    <location>
        <position position="218"/>
    </location>
</feature>
<reference evidence="5" key="1">
    <citation type="submission" date="2020-10" db="EMBL/GenBank/DDBJ databases">
        <title>Connecting structure to function with the recovery of over 1000 high-quality activated sludge metagenome-assembled genomes encoding full-length rRNA genes using long-read sequencing.</title>
        <authorList>
            <person name="Singleton C.M."/>
            <person name="Petriglieri F."/>
            <person name="Kristensen J.M."/>
            <person name="Kirkegaard R.H."/>
            <person name="Michaelsen T.Y."/>
            <person name="Andersen M.H."/>
            <person name="Karst S.M."/>
            <person name="Dueholm M.S."/>
            <person name="Nielsen P.H."/>
            <person name="Albertsen M."/>
        </authorList>
    </citation>
    <scope>NUCLEOTIDE SEQUENCE</scope>
    <source>
        <strain evidence="5">Bjer_18-Q3-R1-45_BAT3C.347</strain>
    </source>
</reference>
<feature type="domain" description="Fido" evidence="4">
    <location>
        <begin position="131"/>
        <end position="282"/>
    </location>
</feature>
<keyword evidence="1" id="KW-0067">ATP-binding</keyword>
<evidence type="ECO:0000256" key="3">
    <source>
        <dbReference type="PIRSR" id="PIRSR640198-2"/>
    </source>
</evidence>
<protein>
    <submittedName>
        <fullName evidence="5">Fic family protein</fullName>
    </submittedName>
</protein>
<dbReference type="Pfam" id="PF02661">
    <property type="entry name" value="Fic"/>
    <property type="match status" value="1"/>
</dbReference>
<evidence type="ECO:0000259" key="4">
    <source>
        <dbReference type="PROSITE" id="PS51459"/>
    </source>
</evidence>
<dbReference type="PANTHER" id="PTHR13504">
    <property type="entry name" value="FIDO DOMAIN-CONTAINING PROTEIN DDB_G0283145"/>
    <property type="match status" value="1"/>
</dbReference>
<keyword evidence="1" id="KW-0547">Nucleotide-binding</keyword>
<dbReference type="Gene3D" id="1.10.3290.10">
    <property type="entry name" value="Fido-like domain"/>
    <property type="match status" value="1"/>
</dbReference>
<feature type="binding site" evidence="1">
    <location>
        <position position="82"/>
    </location>
    <ligand>
        <name>ATP</name>
        <dbReference type="ChEBI" id="CHEBI:30616"/>
    </ligand>
</feature>
<dbReference type="InterPro" id="IPR025758">
    <property type="entry name" value="Fic/DOC_N"/>
</dbReference>
<dbReference type="PIRSF" id="PIRSF038925">
    <property type="entry name" value="AMP-prot_trans"/>
    <property type="match status" value="1"/>
</dbReference>
<sequence length="383" mass="43251">MNPNDFTQNASGRLMPSPQGFLAFVPHPLPPKLEFDMGLALALSKADAALSELSGLGSQLPNPHLLIAPYSRREAVLSSRIEGTRASLSDLLIDEIEDSQAKPENRDDIDEVRNYVRALEHGMQRLPELPLSLRLIREIHAQLMSGVRGDKATPGEFRRSQNLIGPAGSTPMTAAFVPPPVDEMIECLSDWEKFLHMREVLPDLIQCAMMHVQFETIHPFLDGNGRVGRLLVTFFLMERGRMTQPLLYLSAFIDAHKSDYYDLLQRVRTHGDWDAWIRYFLQGVTETATAAGQQARELYRLREQYRAQLRDKPNALALIDNLFTNPYMTIGRAAKLLGKTHPTAKAAIDVLVKNRFVKEVGRRRWGRFYVCGPILEAIDRPLA</sequence>
<feature type="binding site" evidence="3">
    <location>
        <begin position="260"/>
        <end position="261"/>
    </location>
    <ligand>
        <name>ATP</name>
        <dbReference type="ChEBI" id="CHEBI:30616"/>
    </ligand>
</feature>
<dbReference type="GO" id="GO:0005524">
    <property type="term" value="F:ATP binding"/>
    <property type="evidence" value="ECO:0007669"/>
    <property type="project" value="UniProtKB-KW"/>
</dbReference>
<dbReference type="InterPro" id="IPR036597">
    <property type="entry name" value="Fido-like_dom_sf"/>
</dbReference>
<accession>A0A9D7HJA0</accession>
<dbReference type="EMBL" id="JADJEV010000001">
    <property type="protein sequence ID" value="MBK6971722.1"/>
    <property type="molecule type" value="Genomic_DNA"/>
</dbReference>
<dbReference type="Pfam" id="PF13784">
    <property type="entry name" value="Fic_N"/>
    <property type="match status" value="1"/>
</dbReference>
<dbReference type="Proteomes" id="UP000807785">
    <property type="component" value="Unassembled WGS sequence"/>
</dbReference>
<evidence type="ECO:0000313" key="6">
    <source>
        <dbReference type="Proteomes" id="UP000807785"/>
    </source>
</evidence>
<dbReference type="PANTHER" id="PTHR13504:SF38">
    <property type="entry name" value="FIDO DOMAIN-CONTAINING PROTEIN"/>
    <property type="match status" value="1"/>
</dbReference>
<dbReference type="InterPro" id="IPR040198">
    <property type="entry name" value="Fido_containing"/>
</dbReference>
<feature type="binding site" evidence="3">
    <location>
        <begin position="222"/>
        <end position="229"/>
    </location>
    <ligand>
        <name>ATP</name>
        <dbReference type="ChEBI" id="CHEBI:30616"/>
    </ligand>
</feature>
<feature type="binding site" evidence="1">
    <location>
        <position position="218"/>
    </location>
    <ligand>
        <name>ATP</name>
        <dbReference type="ChEBI" id="CHEBI:30616"/>
    </ligand>
</feature>
<evidence type="ECO:0000313" key="5">
    <source>
        <dbReference type="EMBL" id="MBK6971722.1"/>
    </source>
</evidence>
<dbReference type="InterPro" id="IPR026287">
    <property type="entry name" value="SoFic-like"/>
</dbReference>
<feature type="binding site" evidence="1">
    <location>
        <begin position="223"/>
        <end position="229"/>
    </location>
    <ligand>
        <name>ATP</name>
        <dbReference type="ChEBI" id="CHEBI:30616"/>
    </ligand>
</feature>
<proteinExistence type="predicted"/>
<organism evidence="5 6">
    <name type="scientific">Candidatus Methylophosphatis roskildensis</name>
    <dbReference type="NCBI Taxonomy" id="2899263"/>
    <lineage>
        <taxon>Bacteria</taxon>
        <taxon>Pseudomonadati</taxon>
        <taxon>Pseudomonadota</taxon>
        <taxon>Betaproteobacteria</taxon>
        <taxon>Nitrosomonadales</taxon>
        <taxon>Sterolibacteriaceae</taxon>
        <taxon>Candidatus Methylophosphatis</taxon>
    </lineage>
</organism>
<dbReference type="AlphaFoldDB" id="A0A9D7HJA0"/>
<evidence type="ECO:0000256" key="1">
    <source>
        <dbReference type="PIRSR" id="PIRSR038925-1"/>
    </source>
</evidence>
<comment type="caution">
    <text evidence="5">The sequence shown here is derived from an EMBL/GenBank/DDBJ whole genome shotgun (WGS) entry which is preliminary data.</text>
</comment>